<gene>
    <name evidence="1" type="ORF">EZS27_036031</name>
</gene>
<evidence type="ECO:0000313" key="1">
    <source>
        <dbReference type="EMBL" id="KAA6313152.1"/>
    </source>
</evidence>
<dbReference type="EMBL" id="SNRY01006189">
    <property type="protein sequence ID" value="KAA6313152.1"/>
    <property type="molecule type" value="Genomic_DNA"/>
</dbReference>
<protein>
    <submittedName>
        <fullName evidence="1">Uncharacterized protein</fullName>
    </submittedName>
</protein>
<name>A0A5J4PVK3_9ZZZZ</name>
<feature type="non-terminal residue" evidence="1">
    <location>
        <position position="1"/>
    </location>
</feature>
<sequence>SDSTQLFWQIDDRDGMEVSVSSSLAPGGKGYRATINRYMYGEV</sequence>
<accession>A0A5J4PVK3</accession>
<organism evidence="1">
    <name type="scientific">termite gut metagenome</name>
    <dbReference type="NCBI Taxonomy" id="433724"/>
    <lineage>
        <taxon>unclassified sequences</taxon>
        <taxon>metagenomes</taxon>
        <taxon>organismal metagenomes</taxon>
    </lineage>
</organism>
<reference evidence="1" key="1">
    <citation type="submission" date="2019-03" db="EMBL/GenBank/DDBJ databases">
        <title>Single cell metagenomics reveals metabolic interactions within the superorganism composed of flagellate Streblomastix strix and complex community of Bacteroidetes bacteria on its surface.</title>
        <authorList>
            <person name="Treitli S.C."/>
            <person name="Kolisko M."/>
            <person name="Husnik F."/>
            <person name="Keeling P."/>
            <person name="Hampl V."/>
        </authorList>
    </citation>
    <scope>NUCLEOTIDE SEQUENCE</scope>
    <source>
        <strain evidence="1">STM</strain>
    </source>
</reference>
<comment type="caution">
    <text evidence="1">The sequence shown here is derived from an EMBL/GenBank/DDBJ whole genome shotgun (WGS) entry which is preliminary data.</text>
</comment>
<proteinExistence type="predicted"/>
<dbReference type="AlphaFoldDB" id="A0A5J4PVK3"/>